<name>A0A0G4L936_VERLO</name>
<proteinExistence type="predicted"/>
<dbReference type="InterPro" id="IPR000358">
    <property type="entry name" value="RNR_small_fam"/>
</dbReference>
<dbReference type="InterPro" id="IPR012348">
    <property type="entry name" value="RNR-like"/>
</dbReference>
<dbReference type="PANTHER" id="PTHR23409">
    <property type="entry name" value="RIBONUCLEOSIDE-DIPHOSPHATE REDUCTASE SMALL CHAIN"/>
    <property type="match status" value="1"/>
</dbReference>
<protein>
    <submittedName>
        <fullName evidence="2">Uncharacterized protein</fullName>
    </submittedName>
</protein>
<accession>A0A0G4L936</accession>
<dbReference type="EMBL" id="CVQI01008958">
    <property type="protein sequence ID" value="CRK18469.1"/>
    <property type="molecule type" value="Genomic_DNA"/>
</dbReference>
<organism evidence="2 3">
    <name type="scientific">Verticillium longisporum</name>
    <name type="common">Verticillium dahliae var. longisporum</name>
    <dbReference type="NCBI Taxonomy" id="100787"/>
    <lineage>
        <taxon>Eukaryota</taxon>
        <taxon>Fungi</taxon>
        <taxon>Dikarya</taxon>
        <taxon>Ascomycota</taxon>
        <taxon>Pezizomycotina</taxon>
        <taxon>Sordariomycetes</taxon>
        <taxon>Hypocreomycetidae</taxon>
        <taxon>Glomerellales</taxon>
        <taxon>Plectosphaerellaceae</taxon>
        <taxon>Verticillium</taxon>
    </lineage>
</organism>
<reference evidence="3" key="1">
    <citation type="submission" date="2015-05" db="EMBL/GenBank/DDBJ databases">
        <authorList>
            <person name="Fogelqvist Johan"/>
        </authorList>
    </citation>
    <scope>NUCLEOTIDE SEQUENCE [LARGE SCALE GENOMIC DNA]</scope>
</reference>
<dbReference type="PANTHER" id="PTHR23409:SF18">
    <property type="entry name" value="RIBONUCLEOSIDE-DIPHOSPHATE REDUCTASE SUBUNIT M2"/>
    <property type="match status" value="1"/>
</dbReference>
<evidence type="ECO:0000256" key="1">
    <source>
        <dbReference type="SAM" id="MobiDB-lite"/>
    </source>
</evidence>
<dbReference type="GO" id="GO:0016491">
    <property type="term" value="F:oxidoreductase activity"/>
    <property type="evidence" value="ECO:0007669"/>
    <property type="project" value="InterPro"/>
</dbReference>
<dbReference type="Gene3D" id="1.10.620.20">
    <property type="entry name" value="Ribonucleotide Reductase, subunit A"/>
    <property type="match status" value="1"/>
</dbReference>
<feature type="region of interest" description="Disordered" evidence="1">
    <location>
        <begin position="62"/>
        <end position="88"/>
    </location>
</feature>
<evidence type="ECO:0000313" key="3">
    <source>
        <dbReference type="Proteomes" id="UP000045706"/>
    </source>
</evidence>
<gene>
    <name evidence="2" type="ORF">BN1723_017661</name>
</gene>
<dbReference type="Proteomes" id="UP000045706">
    <property type="component" value="Unassembled WGS sequence"/>
</dbReference>
<dbReference type="InterPro" id="IPR009078">
    <property type="entry name" value="Ferritin-like_SF"/>
</dbReference>
<sequence length="88" mass="9870">MNATLMKQYIEFVADRLLVALGNEKVYKATNPFDFMENISLGGKTNFFEKRVADYQKAGVMGSTTKKEEEATEGKGENGGHFSFDDDF</sequence>
<dbReference type="GO" id="GO:0009263">
    <property type="term" value="P:deoxyribonucleotide biosynthetic process"/>
    <property type="evidence" value="ECO:0007669"/>
    <property type="project" value="InterPro"/>
</dbReference>
<dbReference type="AlphaFoldDB" id="A0A0G4L936"/>
<dbReference type="SUPFAM" id="SSF47240">
    <property type="entry name" value="Ferritin-like"/>
    <property type="match status" value="1"/>
</dbReference>
<feature type="compositionally biased region" description="Basic and acidic residues" evidence="1">
    <location>
        <begin position="65"/>
        <end position="78"/>
    </location>
</feature>
<evidence type="ECO:0000313" key="2">
    <source>
        <dbReference type="EMBL" id="CRK18469.1"/>
    </source>
</evidence>